<accession>A0A7S4IQE8</accession>
<comment type="function">
    <text evidence="1">Heme-dependent dioxygenase that catalyzes the oxidative cleavage of the L-tryptophan (L-Trp) pyrrole ring and converts L-tryptophan to N-formyl-L-kynurenine. Catalyzes the oxidative cleavage of the indole moiety.</text>
</comment>
<organism evidence="3">
    <name type="scientific">Vannella robusta</name>
    <dbReference type="NCBI Taxonomy" id="1487602"/>
    <lineage>
        <taxon>Eukaryota</taxon>
        <taxon>Amoebozoa</taxon>
        <taxon>Discosea</taxon>
        <taxon>Flabellinia</taxon>
        <taxon>Vannellidae</taxon>
        <taxon>Vannella</taxon>
    </lineage>
</organism>
<evidence type="ECO:0000313" key="3">
    <source>
        <dbReference type="EMBL" id="CAE2236501.1"/>
    </source>
</evidence>
<name>A0A7S4IQE8_9EUKA</name>
<keyword evidence="1" id="KW-0560">Oxidoreductase</keyword>
<protein>
    <recommendedName>
        <fullName evidence="1">Tryptophan 2,3-dioxygenase</fullName>
        <shortName evidence="1">TDO</shortName>
        <ecNumber evidence="1">1.13.11.11</ecNumber>
    </recommendedName>
    <alternativeName>
        <fullName evidence="1">Tryptamin 2,3-dioxygenase</fullName>
    </alternativeName>
    <alternativeName>
        <fullName evidence="1">Tryptophan oxygenase</fullName>
        <shortName evidence="1">TO</shortName>
        <shortName evidence="1">TRPO</shortName>
    </alternativeName>
    <alternativeName>
        <fullName evidence="1">Tryptophan pyrrolase</fullName>
    </alternativeName>
    <alternativeName>
        <fullName evidence="1">Tryptophanase</fullName>
    </alternativeName>
</protein>
<dbReference type="EC" id="1.13.11.11" evidence="1"/>
<dbReference type="Gene3D" id="1.20.58.480">
    <property type="match status" value="1"/>
</dbReference>
<dbReference type="Gene3D" id="1.10.287.3810">
    <property type="match status" value="1"/>
</dbReference>
<comment type="similarity">
    <text evidence="1">Belongs to the tryptophan 2,3-dioxygenase family.</text>
</comment>
<keyword evidence="1" id="KW-0479">Metal-binding</keyword>
<dbReference type="Pfam" id="PF03301">
    <property type="entry name" value="Trp_dioxygenase"/>
    <property type="match status" value="1"/>
</dbReference>
<dbReference type="SUPFAM" id="SSF140959">
    <property type="entry name" value="Indolic compounds 2,3-dioxygenase-like"/>
    <property type="match status" value="1"/>
</dbReference>
<sequence length="392" mass="46381">MSCPFGGNSHKGDSTDEEKERLYATKGEGEYYHSYLQLDKLLDAQKPASEVAGCTAHSEMLFIITHQTYELWFKQIIHELDSIIQIFSNDFIKENLLLIVASRLTRITEIQRILIEQIRVLETMTPMEFLDFRNLLTPASGFQSVQFRLIENKLGLVSENRVQYQNTTYMNYFQPDHQQVLQDSQNENCLFYLIEKWLERTPFVEEENYQFWTEYRKAVEEMLDNEKRVTEENPLLTEESREAQLASQERTAKSFREMFDENKYNEQRSRGDRRLSYKACQAALFIYAYREQPVLQLPYKILHLLTEIDENMVTWRFRHVMMVQRMIGLKIGTGGSSGYYYLRSTVSDRYKIFLDLMTLSTYMIPHNALPKLSDATKKRLGFSYMHFPPESM</sequence>
<reference evidence="3" key="1">
    <citation type="submission" date="2021-01" db="EMBL/GenBank/DDBJ databases">
        <authorList>
            <person name="Corre E."/>
            <person name="Pelletier E."/>
            <person name="Niang G."/>
            <person name="Scheremetjew M."/>
            <person name="Finn R."/>
            <person name="Kale V."/>
            <person name="Holt S."/>
            <person name="Cochrane G."/>
            <person name="Meng A."/>
            <person name="Brown T."/>
            <person name="Cohen L."/>
        </authorList>
    </citation>
    <scope>NUCLEOTIDE SEQUENCE</scope>
    <source>
        <strain evidence="3">DIVA3 518/3/11/1/6</strain>
    </source>
</reference>
<feature type="region of interest" description="Disordered" evidence="2">
    <location>
        <begin position="1"/>
        <end position="20"/>
    </location>
</feature>
<dbReference type="PANTHER" id="PTHR10138:SF0">
    <property type="entry name" value="TRYPTOPHAN 2,3-DIOXYGENASE"/>
    <property type="match status" value="1"/>
</dbReference>
<keyword evidence="1" id="KW-0349">Heme</keyword>
<comment type="subunit">
    <text evidence="1">Homotetramer. Dimer of dimers.</text>
</comment>
<evidence type="ECO:0000256" key="1">
    <source>
        <dbReference type="HAMAP-Rule" id="MF_03020"/>
    </source>
</evidence>
<proteinExistence type="inferred from homology"/>
<dbReference type="EMBL" id="HBKP01022431">
    <property type="protein sequence ID" value="CAE2236501.1"/>
    <property type="molecule type" value="Transcribed_RNA"/>
</dbReference>
<dbReference type="UniPathway" id="UPA00333">
    <property type="reaction ID" value="UER00453"/>
</dbReference>
<comment type="pathway">
    <text evidence="1">Amino-acid degradation; L-tryptophan degradation via kynurenine pathway; L-kynurenine from L-tryptophan: step 1/2.</text>
</comment>
<dbReference type="GO" id="GO:0019441">
    <property type="term" value="P:L-tryptophan catabolic process to kynurenine"/>
    <property type="evidence" value="ECO:0007669"/>
    <property type="project" value="UniProtKB-UniRule"/>
</dbReference>
<feature type="compositionally biased region" description="Basic and acidic residues" evidence="2">
    <location>
        <begin position="10"/>
        <end position="20"/>
    </location>
</feature>
<dbReference type="GO" id="GO:0004833">
    <property type="term" value="F:L-tryptophan 2,3-dioxygenase activity"/>
    <property type="evidence" value="ECO:0007669"/>
    <property type="project" value="UniProtKB-UniRule"/>
</dbReference>
<keyword evidence="1" id="KW-0823">Tryptophan catabolism</keyword>
<dbReference type="InterPro" id="IPR037217">
    <property type="entry name" value="Trp/Indoleamine_2_3_dOase-like"/>
</dbReference>
<comment type="catalytic activity">
    <reaction evidence="1">
        <text>L-tryptophan + O2 = N-formyl-L-kynurenine</text>
        <dbReference type="Rhea" id="RHEA:24536"/>
        <dbReference type="ChEBI" id="CHEBI:15379"/>
        <dbReference type="ChEBI" id="CHEBI:57912"/>
        <dbReference type="ChEBI" id="CHEBI:58629"/>
        <dbReference type="EC" id="1.13.11.11"/>
    </reaction>
</comment>
<dbReference type="AlphaFoldDB" id="A0A7S4IQE8"/>
<dbReference type="GO" id="GO:0046872">
    <property type="term" value="F:metal ion binding"/>
    <property type="evidence" value="ECO:0007669"/>
    <property type="project" value="UniProtKB-KW"/>
</dbReference>
<keyword evidence="1" id="KW-0408">Iron</keyword>
<dbReference type="GO" id="GO:0019442">
    <property type="term" value="P:L-tryptophan catabolic process to acetyl-CoA"/>
    <property type="evidence" value="ECO:0007669"/>
    <property type="project" value="TreeGrafter"/>
</dbReference>
<comment type="cofactor">
    <cofactor evidence="1">
        <name>heme</name>
        <dbReference type="ChEBI" id="CHEBI:30413"/>
    </cofactor>
    <text evidence="1">Binds 1 heme group per subunit.</text>
</comment>
<dbReference type="InterPro" id="IPR004981">
    <property type="entry name" value="Trp_2_3_dOase"/>
</dbReference>
<dbReference type="GO" id="GO:0020037">
    <property type="term" value="F:heme binding"/>
    <property type="evidence" value="ECO:0007669"/>
    <property type="project" value="UniProtKB-UniRule"/>
</dbReference>
<comment type="caution">
    <text evidence="1">Lacks conserved residue(s) required for the propagation of feature annotation.</text>
</comment>
<dbReference type="HAMAP" id="MF_01972">
    <property type="entry name" value="T23O"/>
    <property type="match status" value="1"/>
</dbReference>
<gene>
    <name evidence="3" type="ORF">VSP0166_LOCUS15656</name>
</gene>
<evidence type="ECO:0000256" key="2">
    <source>
        <dbReference type="SAM" id="MobiDB-lite"/>
    </source>
</evidence>
<keyword evidence="1" id="KW-0223">Dioxygenase</keyword>
<dbReference type="PANTHER" id="PTHR10138">
    <property type="entry name" value="TRYPTOPHAN 2,3-DIOXYGENASE"/>
    <property type="match status" value="1"/>
</dbReference>